<dbReference type="InterPro" id="IPR001763">
    <property type="entry name" value="Rhodanese-like_dom"/>
</dbReference>
<keyword evidence="3" id="KW-1185">Reference proteome</keyword>
<evidence type="ECO:0000313" key="3">
    <source>
        <dbReference type="Proteomes" id="UP000608850"/>
    </source>
</evidence>
<proteinExistence type="predicted"/>
<dbReference type="Proteomes" id="UP000608850">
    <property type="component" value="Unassembled WGS sequence"/>
</dbReference>
<dbReference type="SUPFAM" id="SSF52821">
    <property type="entry name" value="Rhodanese/Cell cycle control phosphatase"/>
    <property type="match status" value="1"/>
</dbReference>
<dbReference type="OrthoDB" id="135517at2157"/>
<dbReference type="EMBL" id="BMOQ01000005">
    <property type="protein sequence ID" value="GGN19667.1"/>
    <property type="molecule type" value="Genomic_DNA"/>
</dbReference>
<organism evidence="2 3">
    <name type="scientific">Halarchaeum nitratireducens</name>
    <dbReference type="NCBI Taxonomy" id="489913"/>
    <lineage>
        <taxon>Archaea</taxon>
        <taxon>Methanobacteriati</taxon>
        <taxon>Methanobacteriota</taxon>
        <taxon>Stenosarchaea group</taxon>
        <taxon>Halobacteria</taxon>
        <taxon>Halobacteriales</taxon>
        <taxon>Halobacteriaceae</taxon>
    </lineage>
</organism>
<dbReference type="PROSITE" id="PS50206">
    <property type="entry name" value="RHODANESE_3"/>
    <property type="match status" value="1"/>
</dbReference>
<dbReference type="PANTHER" id="PTHR43031">
    <property type="entry name" value="FAD-DEPENDENT OXIDOREDUCTASE"/>
    <property type="match status" value="1"/>
</dbReference>
<sequence>MPAELSPAETSERLDDEDFTLVDIRDPEAYEEGHVPGAENLTLEELEETVEEREWNDTVAFLCYIGKSSQQAARFVEEYGDADDVYSVAGGMDEWDGEVEVADDVDALDAGSD</sequence>
<evidence type="ECO:0000259" key="1">
    <source>
        <dbReference type="PROSITE" id="PS50206"/>
    </source>
</evidence>
<name>A0A830GBQ9_9EURY</name>
<dbReference type="CDD" id="cd00158">
    <property type="entry name" value="RHOD"/>
    <property type="match status" value="1"/>
</dbReference>
<evidence type="ECO:0000313" key="2">
    <source>
        <dbReference type="EMBL" id="GGN19667.1"/>
    </source>
</evidence>
<dbReference type="RefSeq" id="WP_188878870.1">
    <property type="nucleotide sequence ID" value="NZ_BMOQ01000005.1"/>
</dbReference>
<feature type="domain" description="Rhodanese" evidence="1">
    <location>
        <begin position="15"/>
        <end position="101"/>
    </location>
</feature>
<gene>
    <name evidence="2" type="primary">glpE</name>
    <name evidence="2" type="ORF">GCM10009021_20980</name>
</gene>
<dbReference type="Pfam" id="PF00581">
    <property type="entry name" value="Rhodanese"/>
    <property type="match status" value="1"/>
</dbReference>
<dbReference type="AlphaFoldDB" id="A0A830GBQ9"/>
<comment type="caution">
    <text evidence="2">The sequence shown here is derived from an EMBL/GenBank/DDBJ whole genome shotgun (WGS) entry which is preliminary data.</text>
</comment>
<dbReference type="PANTHER" id="PTHR43031:SF6">
    <property type="entry name" value="THIOSULFATE SULFURTRANSFERASE GLPE"/>
    <property type="match status" value="1"/>
</dbReference>
<dbReference type="Gene3D" id="3.40.250.10">
    <property type="entry name" value="Rhodanese-like domain"/>
    <property type="match status" value="1"/>
</dbReference>
<dbReference type="GO" id="GO:0004792">
    <property type="term" value="F:thiosulfate-cyanide sulfurtransferase activity"/>
    <property type="evidence" value="ECO:0007669"/>
    <property type="project" value="InterPro"/>
</dbReference>
<dbReference type="InterPro" id="IPR001307">
    <property type="entry name" value="Thiosulphate_STrfase_CS"/>
</dbReference>
<reference evidence="2 3" key="1">
    <citation type="journal article" date="2019" name="Int. J. Syst. Evol. Microbiol.">
        <title>The Global Catalogue of Microorganisms (GCM) 10K type strain sequencing project: providing services to taxonomists for standard genome sequencing and annotation.</title>
        <authorList>
            <consortium name="The Broad Institute Genomics Platform"/>
            <consortium name="The Broad Institute Genome Sequencing Center for Infectious Disease"/>
            <person name="Wu L."/>
            <person name="Ma J."/>
        </authorList>
    </citation>
    <scope>NUCLEOTIDE SEQUENCE [LARGE SCALE GENOMIC DNA]</scope>
    <source>
        <strain evidence="2 3">JCM 16331</strain>
    </source>
</reference>
<dbReference type="SMART" id="SM00450">
    <property type="entry name" value="RHOD"/>
    <property type="match status" value="1"/>
</dbReference>
<dbReference type="PROSITE" id="PS00380">
    <property type="entry name" value="RHODANESE_1"/>
    <property type="match status" value="1"/>
</dbReference>
<dbReference type="InterPro" id="IPR036873">
    <property type="entry name" value="Rhodanese-like_dom_sf"/>
</dbReference>
<dbReference type="InterPro" id="IPR050229">
    <property type="entry name" value="GlpE_sulfurtransferase"/>
</dbReference>
<protein>
    <submittedName>
        <fullName evidence="2">Thiosulfate sulfurtransferase GlpE</fullName>
    </submittedName>
</protein>
<accession>A0A830GBQ9</accession>